<dbReference type="HOGENOM" id="CLU_039456_1_0_1"/>
<evidence type="ECO:0000256" key="10">
    <source>
        <dbReference type="PROSITE-ProRule" id="PRU00282"/>
    </source>
</evidence>
<dbReference type="GeneID" id="7445367"/>
<evidence type="ECO:0000256" key="4">
    <source>
        <dbReference type="ARBA" id="ARBA00022692"/>
    </source>
</evidence>
<dbReference type="InParanoid" id="B8BW57"/>
<dbReference type="GO" id="GO:1990547">
    <property type="term" value="P:mitochondrial phosphate ion transmembrane transport"/>
    <property type="evidence" value="ECO:0007669"/>
    <property type="project" value="InterPro"/>
</dbReference>
<dbReference type="AlphaFoldDB" id="B8BW57"/>
<evidence type="ECO:0000256" key="8">
    <source>
        <dbReference type="ARBA" id="ARBA00023128"/>
    </source>
</evidence>
<dbReference type="PANTHER" id="PTHR45671">
    <property type="entry name" value="SOLUTE CARRIER FAMILY 25 (MITOCHONDRIAL CARRIER PHOSPHATE CARRIER), MEMBER 3, LIKE-RELATED-RELATED"/>
    <property type="match status" value="1"/>
</dbReference>
<dbReference type="PANTHER" id="PTHR45671:SF12">
    <property type="entry name" value="MITOCHONDRIAL PHOSPHATE CARRIER PROTEIN"/>
    <property type="match status" value="1"/>
</dbReference>
<keyword evidence="8" id="KW-0496">Mitochondrion</keyword>
<feature type="repeat" description="Solcar" evidence="10">
    <location>
        <begin position="91"/>
        <end position="176"/>
    </location>
</feature>
<evidence type="ECO:0000256" key="11">
    <source>
        <dbReference type="RuleBase" id="RU000488"/>
    </source>
</evidence>
<accession>B8BW57</accession>
<sequence>IAGGVSAAISHGVTTPLDVVKTRMQTDPSLVNSSPQEAALQIIENEGPAALTVGLGPTVVGYGVEGALKFGVYESLKPMFLSLFHIANGGDPTEPYLVAAICAGALASIILCPMEETRIRLVTDPSFGKGLIDGLPKLLKEEGALAPFQRGILPMFSKQIPYTMGKVTSFDIFAGMLYAGLVGFAFMSEKEIALEVEVGAAFLASIVACLASQPGDVLLTATYKNNNGADDIGFGSTMRKVYAEGGVGAFFRGLNARFLHVGCIVTFQLVIYDQIKQFLGLPATGH</sequence>
<dbReference type="RefSeq" id="XP_002289025.1">
    <property type="nucleotide sequence ID" value="XM_002288989.1"/>
</dbReference>
<feature type="repeat" description="Solcar" evidence="10">
    <location>
        <begin position="192"/>
        <end position="278"/>
    </location>
</feature>
<evidence type="ECO:0000313" key="12">
    <source>
        <dbReference type="EMBL" id="EED94461.1"/>
    </source>
</evidence>
<evidence type="ECO:0000256" key="7">
    <source>
        <dbReference type="ARBA" id="ARBA00022989"/>
    </source>
</evidence>
<dbReference type="InterPro" id="IPR044677">
    <property type="entry name" value="SLC25A3/Pic2/Mir1-like"/>
</dbReference>
<dbReference type="OMA" id="PEYAHKY"/>
<dbReference type="Proteomes" id="UP000001449">
    <property type="component" value="Chromosome 3"/>
</dbReference>
<dbReference type="GO" id="GO:0035435">
    <property type="term" value="P:phosphate ion transmembrane transport"/>
    <property type="evidence" value="ECO:0000318"/>
    <property type="project" value="GO_Central"/>
</dbReference>
<evidence type="ECO:0000256" key="1">
    <source>
        <dbReference type="ARBA" id="ARBA00004448"/>
    </source>
</evidence>
<dbReference type="PROSITE" id="PS50920">
    <property type="entry name" value="SOLCAR"/>
    <property type="match status" value="3"/>
</dbReference>
<name>B8BW57_THAPS</name>
<dbReference type="InterPro" id="IPR018108">
    <property type="entry name" value="MCP_transmembrane"/>
</dbReference>
<evidence type="ECO:0000256" key="3">
    <source>
        <dbReference type="ARBA" id="ARBA00022448"/>
    </source>
</evidence>
<evidence type="ECO:0000313" key="13">
    <source>
        <dbReference type="Proteomes" id="UP000001449"/>
    </source>
</evidence>
<dbReference type="Pfam" id="PF00153">
    <property type="entry name" value="Mito_carr"/>
    <property type="match status" value="3"/>
</dbReference>
<keyword evidence="3 11" id="KW-0813">Transport</keyword>
<evidence type="ECO:0000256" key="2">
    <source>
        <dbReference type="ARBA" id="ARBA00006375"/>
    </source>
</evidence>
<keyword evidence="6" id="KW-0999">Mitochondrion inner membrane</keyword>
<gene>
    <name evidence="12" type="ORF">THAPSDRAFT_32876</name>
</gene>
<evidence type="ECO:0000256" key="9">
    <source>
        <dbReference type="ARBA" id="ARBA00023136"/>
    </source>
</evidence>
<feature type="non-terminal residue" evidence="12">
    <location>
        <position position="286"/>
    </location>
</feature>
<keyword evidence="9 10" id="KW-0472">Membrane</keyword>
<dbReference type="GO" id="GO:0005743">
    <property type="term" value="C:mitochondrial inner membrane"/>
    <property type="evidence" value="ECO:0000318"/>
    <property type="project" value="GO_Central"/>
</dbReference>
<dbReference type="GO" id="GO:0005315">
    <property type="term" value="F:phosphate transmembrane transporter activity"/>
    <property type="evidence" value="ECO:0000318"/>
    <property type="project" value="GO_Central"/>
</dbReference>
<evidence type="ECO:0000256" key="6">
    <source>
        <dbReference type="ARBA" id="ARBA00022792"/>
    </source>
</evidence>
<comment type="similarity">
    <text evidence="2 11">Belongs to the mitochondrial carrier (TC 2.A.29) family.</text>
</comment>
<dbReference type="KEGG" id="tps:THAPSDRAFT_32876"/>
<dbReference type="eggNOG" id="KOG0767">
    <property type="taxonomic scope" value="Eukaryota"/>
</dbReference>
<protein>
    <submittedName>
        <fullName evidence="12">Uncharacterized protein</fullName>
    </submittedName>
</protein>
<evidence type="ECO:0000256" key="5">
    <source>
        <dbReference type="ARBA" id="ARBA00022737"/>
    </source>
</evidence>
<dbReference type="InterPro" id="IPR023395">
    <property type="entry name" value="MCP_dom_sf"/>
</dbReference>
<dbReference type="PaxDb" id="35128-Thaps32876"/>
<proteinExistence type="inferred from homology"/>
<reference evidence="12 13" key="2">
    <citation type="journal article" date="2008" name="Nature">
        <title>The Phaeodactylum genome reveals the evolutionary history of diatom genomes.</title>
        <authorList>
            <person name="Bowler C."/>
            <person name="Allen A.E."/>
            <person name="Badger J.H."/>
            <person name="Grimwood J."/>
            <person name="Jabbari K."/>
            <person name="Kuo A."/>
            <person name="Maheswari U."/>
            <person name="Martens C."/>
            <person name="Maumus F."/>
            <person name="Otillar R.P."/>
            <person name="Rayko E."/>
            <person name="Salamov A."/>
            <person name="Vandepoele K."/>
            <person name="Beszteri B."/>
            <person name="Gruber A."/>
            <person name="Heijde M."/>
            <person name="Katinka M."/>
            <person name="Mock T."/>
            <person name="Valentin K."/>
            <person name="Verret F."/>
            <person name="Berges J.A."/>
            <person name="Brownlee C."/>
            <person name="Cadoret J.P."/>
            <person name="Chiovitti A."/>
            <person name="Choi C.J."/>
            <person name="Coesel S."/>
            <person name="De Martino A."/>
            <person name="Detter J.C."/>
            <person name="Durkin C."/>
            <person name="Falciatore A."/>
            <person name="Fournet J."/>
            <person name="Haruta M."/>
            <person name="Huysman M.J."/>
            <person name="Jenkins B.D."/>
            <person name="Jiroutova K."/>
            <person name="Jorgensen R.E."/>
            <person name="Joubert Y."/>
            <person name="Kaplan A."/>
            <person name="Kroger N."/>
            <person name="Kroth P.G."/>
            <person name="La Roche J."/>
            <person name="Lindquist E."/>
            <person name="Lommer M."/>
            <person name="Martin-Jezequel V."/>
            <person name="Lopez P.J."/>
            <person name="Lucas S."/>
            <person name="Mangogna M."/>
            <person name="McGinnis K."/>
            <person name="Medlin L.K."/>
            <person name="Montsant A."/>
            <person name="Oudot-Le Secq M.P."/>
            <person name="Napoli C."/>
            <person name="Obornik M."/>
            <person name="Parker M.S."/>
            <person name="Petit J.L."/>
            <person name="Porcel B.M."/>
            <person name="Poulsen N."/>
            <person name="Robison M."/>
            <person name="Rychlewski L."/>
            <person name="Rynearson T.A."/>
            <person name="Schmutz J."/>
            <person name="Shapiro H."/>
            <person name="Siaut M."/>
            <person name="Stanley M."/>
            <person name="Sussman M.R."/>
            <person name="Taylor A.R."/>
            <person name="Vardi A."/>
            <person name="von Dassow P."/>
            <person name="Vyverman W."/>
            <person name="Willis A."/>
            <person name="Wyrwicz L.S."/>
            <person name="Rokhsar D.S."/>
            <person name="Weissenbach J."/>
            <person name="Armbrust E.V."/>
            <person name="Green B.R."/>
            <person name="Van de Peer Y."/>
            <person name="Grigoriev I.V."/>
        </authorList>
    </citation>
    <scope>NUCLEOTIDE SEQUENCE [LARGE SCALE GENOMIC DNA]</scope>
    <source>
        <strain evidence="12 13">CCMP1335</strain>
    </source>
</reference>
<dbReference type="EMBL" id="CM000640">
    <property type="protein sequence ID" value="EED94461.1"/>
    <property type="molecule type" value="Genomic_DNA"/>
</dbReference>
<comment type="subcellular location">
    <subcellularLocation>
        <location evidence="1">Mitochondrion inner membrane</location>
        <topology evidence="1">Multi-pass membrane protein</topology>
    </subcellularLocation>
</comment>
<organism evidence="12 13">
    <name type="scientific">Thalassiosira pseudonana</name>
    <name type="common">Marine diatom</name>
    <name type="synonym">Cyclotella nana</name>
    <dbReference type="NCBI Taxonomy" id="35128"/>
    <lineage>
        <taxon>Eukaryota</taxon>
        <taxon>Sar</taxon>
        <taxon>Stramenopiles</taxon>
        <taxon>Ochrophyta</taxon>
        <taxon>Bacillariophyta</taxon>
        <taxon>Coscinodiscophyceae</taxon>
        <taxon>Thalassiosirophycidae</taxon>
        <taxon>Thalassiosirales</taxon>
        <taxon>Thalassiosiraceae</taxon>
        <taxon>Thalassiosira</taxon>
    </lineage>
</organism>
<reference evidence="12 13" key="1">
    <citation type="journal article" date="2004" name="Science">
        <title>The genome of the diatom Thalassiosira pseudonana: ecology, evolution, and metabolism.</title>
        <authorList>
            <person name="Armbrust E.V."/>
            <person name="Berges J.A."/>
            <person name="Bowler C."/>
            <person name="Green B.R."/>
            <person name="Martinez D."/>
            <person name="Putnam N.H."/>
            <person name="Zhou S."/>
            <person name="Allen A.E."/>
            <person name="Apt K.E."/>
            <person name="Bechner M."/>
            <person name="Brzezinski M.A."/>
            <person name="Chaal B.K."/>
            <person name="Chiovitti A."/>
            <person name="Davis A.K."/>
            <person name="Demarest M.S."/>
            <person name="Detter J.C."/>
            <person name="Glavina T."/>
            <person name="Goodstein D."/>
            <person name="Hadi M.Z."/>
            <person name="Hellsten U."/>
            <person name="Hildebrand M."/>
            <person name="Jenkins B.D."/>
            <person name="Jurka J."/>
            <person name="Kapitonov V.V."/>
            <person name="Kroger N."/>
            <person name="Lau W.W."/>
            <person name="Lane T.W."/>
            <person name="Larimer F.W."/>
            <person name="Lippmeier J.C."/>
            <person name="Lucas S."/>
            <person name="Medina M."/>
            <person name="Montsant A."/>
            <person name="Obornik M."/>
            <person name="Parker M.S."/>
            <person name="Palenik B."/>
            <person name="Pazour G.J."/>
            <person name="Richardson P.M."/>
            <person name="Rynearson T.A."/>
            <person name="Saito M.A."/>
            <person name="Schwartz D.C."/>
            <person name="Thamatrakoln K."/>
            <person name="Valentin K."/>
            <person name="Vardi A."/>
            <person name="Wilkerson F.P."/>
            <person name="Rokhsar D.S."/>
        </authorList>
    </citation>
    <scope>NUCLEOTIDE SEQUENCE [LARGE SCALE GENOMIC DNA]</scope>
    <source>
        <strain evidence="12 13">CCMP1335</strain>
    </source>
</reference>
<feature type="repeat" description="Solcar" evidence="10">
    <location>
        <begin position="1"/>
        <end position="79"/>
    </location>
</feature>
<keyword evidence="4 10" id="KW-0812">Transmembrane</keyword>
<keyword evidence="13" id="KW-1185">Reference proteome</keyword>
<dbReference type="Gene3D" id="1.50.40.10">
    <property type="entry name" value="Mitochondrial carrier domain"/>
    <property type="match status" value="1"/>
</dbReference>
<keyword evidence="5" id="KW-0677">Repeat</keyword>
<dbReference type="SUPFAM" id="SSF103506">
    <property type="entry name" value="Mitochondrial carrier"/>
    <property type="match status" value="1"/>
</dbReference>
<keyword evidence="7" id="KW-1133">Transmembrane helix</keyword>
<dbReference type="STRING" id="35128.B8BW57"/>